<organism evidence="10">
    <name type="scientific">viral metagenome</name>
    <dbReference type="NCBI Taxonomy" id="1070528"/>
    <lineage>
        <taxon>unclassified sequences</taxon>
        <taxon>metagenomes</taxon>
        <taxon>organismal metagenomes</taxon>
    </lineage>
</organism>
<dbReference type="InterPro" id="IPR002052">
    <property type="entry name" value="DNA_methylase_N6_adenine_CS"/>
</dbReference>
<dbReference type="EC" id="2.1.1.72" evidence="1"/>
<evidence type="ECO:0000259" key="9">
    <source>
        <dbReference type="Pfam" id="PF07669"/>
    </source>
</evidence>
<evidence type="ECO:0000256" key="7">
    <source>
        <dbReference type="ARBA" id="ARBA00047942"/>
    </source>
</evidence>
<dbReference type="Gene3D" id="3.40.50.150">
    <property type="entry name" value="Vaccinia Virus protein VP39"/>
    <property type="match status" value="1"/>
</dbReference>
<dbReference type="Pfam" id="PF07669">
    <property type="entry name" value="Eco57I"/>
    <property type="match status" value="1"/>
</dbReference>
<proteinExistence type="predicted"/>
<sequence>MSNRKDKYGEVFTPPILIQELLDHLPKHVWTDSNARWLDPCAGQGNFTDEIVPRLMEGLVTTMPNETVRRRHILERMITHIEFNPANVRVLRAKYGSKAQIISADYLKYQPSDIHKSKTFDVIVANPPYQSPKNLTYKGSSGKRTLWDLFVKRALEMSTPKTGILGFITPSNWRRPEHELWTLLRERLLYLHIYGKAAGMEHFHVQTRFDIYVFSQEPHQGPIPLLIDEDGNRHEREIMAKQWAFLPNGMYKSIQRFLVPKEQGIRVIYHSSLYDARKLTKKPTARFTYPIVHTLNQRGMGLLYASERDPVQFVPKVILNVNEKQYPVNDWQGKYGMSQLSFGIPIRTKKEGEQIVRCIQSPWFQDLIRLTKWASFQTDYRMFGYFRPDICSSSLHTTKKNKPSNYTKKNNVTRRR</sequence>
<evidence type="ECO:0000256" key="8">
    <source>
        <dbReference type="SAM" id="MobiDB-lite"/>
    </source>
</evidence>
<keyword evidence="4" id="KW-0949">S-adenosyl-L-methionine</keyword>
<dbReference type="PRINTS" id="PR00507">
    <property type="entry name" value="N12N6MTFRASE"/>
</dbReference>
<evidence type="ECO:0000256" key="3">
    <source>
        <dbReference type="ARBA" id="ARBA00022679"/>
    </source>
</evidence>
<evidence type="ECO:0000256" key="6">
    <source>
        <dbReference type="ARBA" id="ARBA00023125"/>
    </source>
</evidence>
<keyword evidence="3" id="KW-0808">Transferase</keyword>
<evidence type="ECO:0000256" key="1">
    <source>
        <dbReference type="ARBA" id="ARBA00011900"/>
    </source>
</evidence>
<keyword evidence="5" id="KW-0680">Restriction system</keyword>
<dbReference type="PROSITE" id="PS00092">
    <property type="entry name" value="N6_MTASE"/>
    <property type="match status" value="1"/>
</dbReference>
<comment type="catalytic activity">
    <reaction evidence="7">
        <text>a 2'-deoxyadenosine in DNA + S-adenosyl-L-methionine = an N(6)-methyl-2'-deoxyadenosine in DNA + S-adenosyl-L-homocysteine + H(+)</text>
        <dbReference type="Rhea" id="RHEA:15197"/>
        <dbReference type="Rhea" id="RHEA-COMP:12418"/>
        <dbReference type="Rhea" id="RHEA-COMP:12419"/>
        <dbReference type="ChEBI" id="CHEBI:15378"/>
        <dbReference type="ChEBI" id="CHEBI:57856"/>
        <dbReference type="ChEBI" id="CHEBI:59789"/>
        <dbReference type="ChEBI" id="CHEBI:90615"/>
        <dbReference type="ChEBI" id="CHEBI:90616"/>
        <dbReference type="EC" id="2.1.1.72"/>
    </reaction>
</comment>
<evidence type="ECO:0000256" key="5">
    <source>
        <dbReference type="ARBA" id="ARBA00022747"/>
    </source>
</evidence>
<dbReference type="SUPFAM" id="SSF53335">
    <property type="entry name" value="S-adenosyl-L-methionine-dependent methyltransferases"/>
    <property type="match status" value="1"/>
</dbReference>
<dbReference type="GO" id="GO:0003677">
    <property type="term" value="F:DNA binding"/>
    <property type="evidence" value="ECO:0007669"/>
    <property type="project" value="UniProtKB-KW"/>
</dbReference>
<dbReference type="GO" id="GO:0009307">
    <property type="term" value="P:DNA restriction-modification system"/>
    <property type="evidence" value="ECO:0007669"/>
    <property type="project" value="UniProtKB-KW"/>
</dbReference>
<evidence type="ECO:0000256" key="4">
    <source>
        <dbReference type="ARBA" id="ARBA00022691"/>
    </source>
</evidence>
<dbReference type="PANTHER" id="PTHR33841">
    <property type="entry name" value="DNA METHYLTRANSFERASE YEEA-RELATED"/>
    <property type="match status" value="1"/>
</dbReference>
<dbReference type="EMBL" id="MN740016">
    <property type="protein sequence ID" value="QHT84261.1"/>
    <property type="molecule type" value="Genomic_DNA"/>
</dbReference>
<dbReference type="AlphaFoldDB" id="A0A6C0HU89"/>
<keyword evidence="2" id="KW-0489">Methyltransferase</keyword>
<accession>A0A6C0HU89</accession>
<keyword evidence="6" id="KW-0238">DNA-binding</keyword>
<evidence type="ECO:0000256" key="2">
    <source>
        <dbReference type="ARBA" id="ARBA00022603"/>
    </source>
</evidence>
<dbReference type="GO" id="GO:0009007">
    <property type="term" value="F:site-specific DNA-methyltransferase (adenine-specific) activity"/>
    <property type="evidence" value="ECO:0007669"/>
    <property type="project" value="UniProtKB-EC"/>
</dbReference>
<protein>
    <recommendedName>
        <fullName evidence="1">site-specific DNA-methyltransferase (adenine-specific)</fullName>
        <ecNumber evidence="1">2.1.1.72</ecNumber>
    </recommendedName>
</protein>
<evidence type="ECO:0000313" key="10">
    <source>
        <dbReference type="EMBL" id="QHT84261.1"/>
    </source>
</evidence>
<feature type="domain" description="Type II methyltransferase M.TaqI-like" evidence="9">
    <location>
        <begin position="109"/>
        <end position="179"/>
    </location>
</feature>
<name>A0A6C0HU89_9ZZZZ</name>
<dbReference type="InterPro" id="IPR011639">
    <property type="entry name" value="MethylTrfase_TaqI-like_dom"/>
</dbReference>
<reference evidence="10" key="1">
    <citation type="journal article" date="2020" name="Nature">
        <title>Giant virus diversity and host interactions through global metagenomics.</title>
        <authorList>
            <person name="Schulz F."/>
            <person name="Roux S."/>
            <person name="Paez-Espino D."/>
            <person name="Jungbluth S."/>
            <person name="Walsh D.A."/>
            <person name="Denef V.J."/>
            <person name="McMahon K.D."/>
            <person name="Konstantinidis K.T."/>
            <person name="Eloe-Fadrosh E.A."/>
            <person name="Kyrpides N.C."/>
            <person name="Woyke T."/>
        </authorList>
    </citation>
    <scope>NUCLEOTIDE SEQUENCE</scope>
    <source>
        <strain evidence="10">GVMAG-M-3300023184-16</strain>
    </source>
</reference>
<feature type="region of interest" description="Disordered" evidence="8">
    <location>
        <begin position="397"/>
        <end position="416"/>
    </location>
</feature>
<dbReference type="PANTHER" id="PTHR33841:SF6">
    <property type="entry name" value="TYPE II METHYLTRANSFERASE M.HINDII"/>
    <property type="match status" value="1"/>
</dbReference>
<dbReference type="GO" id="GO:0032259">
    <property type="term" value="P:methylation"/>
    <property type="evidence" value="ECO:0007669"/>
    <property type="project" value="UniProtKB-KW"/>
</dbReference>
<dbReference type="InterPro" id="IPR029063">
    <property type="entry name" value="SAM-dependent_MTases_sf"/>
</dbReference>
<dbReference type="InterPro" id="IPR050953">
    <property type="entry name" value="N4_N6_ade-DNA_methylase"/>
</dbReference>